<gene>
    <name evidence="1" type="ORF">HAX54_053116</name>
</gene>
<sequence>MLPMAAGFCSRPLAFGGMETTSICQFADVARNFKPAIECHDHRFKFYNAASIVEAAGRGDVNMEESSKKQC</sequence>
<dbReference type="EMBL" id="JACEIK010009801">
    <property type="protein sequence ID" value="MCE3214709.1"/>
    <property type="molecule type" value="Genomic_DNA"/>
</dbReference>
<keyword evidence="2" id="KW-1185">Reference proteome</keyword>
<organism evidence="1 2">
    <name type="scientific">Datura stramonium</name>
    <name type="common">Jimsonweed</name>
    <name type="synonym">Common thornapple</name>
    <dbReference type="NCBI Taxonomy" id="4076"/>
    <lineage>
        <taxon>Eukaryota</taxon>
        <taxon>Viridiplantae</taxon>
        <taxon>Streptophyta</taxon>
        <taxon>Embryophyta</taxon>
        <taxon>Tracheophyta</taxon>
        <taxon>Spermatophyta</taxon>
        <taxon>Magnoliopsida</taxon>
        <taxon>eudicotyledons</taxon>
        <taxon>Gunneridae</taxon>
        <taxon>Pentapetalae</taxon>
        <taxon>asterids</taxon>
        <taxon>lamiids</taxon>
        <taxon>Solanales</taxon>
        <taxon>Solanaceae</taxon>
        <taxon>Solanoideae</taxon>
        <taxon>Datureae</taxon>
        <taxon>Datura</taxon>
    </lineage>
</organism>
<reference evidence="1 2" key="1">
    <citation type="journal article" date="2021" name="BMC Genomics">
        <title>Datura genome reveals duplications of psychoactive alkaloid biosynthetic genes and high mutation rate following tissue culture.</title>
        <authorList>
            <person name="Rajewski A."/>
            <person name="Carter-House D."/>
            <person name="Stajich J."/>
            <person name="Litt A."/>
        </authorList>
    </citation>
    <scope>NUCLEOTIDE SEQUENCE [LARGE SCALE GENOMIC DNA]</scope>
    <source>
        <strain evidence="1">AR-01</strain>
    </source>
</reference>
<comment type="caution">
    <text evidence="1">The sequence shown here is derived from an EMBL/GenBank/DDBJ whole genome shotgun (WGS) entry which is preliminary data.</text>
</comment>
<protein>
    <submittedName>
        <fullName evidence="1">Uncharacterized protein</fullName>
    </submittedName>
</protein>
<accession>A0ABS8WT62</accession>
<proteinExistence type="predicted"/>
<evidence type="ECO:0000313" key="2">
    <source>
        <dbReference type="Proteomes" id="UP000823775"/>
    </source>
</evidence>
<dbReference type="Proteomes" id="UP000823775">
    <property type="component" value="Unassembled WGS sequence"/>
</dbReference>
<name>A0ABS8WT62_DATST</name>
<evidence type="ECO:0000313" key="1">
    <source>
        <dbReference type="EMBL" id="MCE3214709.1"/>
    </source>
</evidence>